<dbReference type="AlphaFoldDB" id="W4KPU1"/>
<dbReference type="PANTHER" id="PTHR35897">
    <property type="entry name" value="METHYLTRANSFERASE AUSD"/>
    <property type="match status" value="1"/>
</dbReference>
<evidence type="ECO:0000256" key="4">
    <source>
        <dbReference type="ARBA" id="ARBA00038314"/>
    </source>
</evidence>
<dbReference type="RefSeq" id="XP_009541020.1">
    <property type="nucleotide sequence ID" value="XM_009542725.1"/>
</dbReference>
<proteinExistence type="inferred from homology"/>
<reference evidence="5 6" key="1">
    <citation type="journal article" date="2012" name="New Phytol.">
        <title>Insight into trade-off between wood decay and parasitism from the genome of a fungal forest pathogen.</title>
        <authorList>
            <person name="Olson A."/>
            <person name="Aerts A."/>
            <person name="Asiegbu F."/>
            <person name="Belbahri L."/>
            <person name="Bouzid O."/>
            <person name="Broberg A."/>
            <person name="Canback B."/>
            <person name="Coutinho P.M."/>
            <person name="Cullen D."/>
            <person name="Dalman K."/>
            <person name="Deflorio G."/>
            <person name="van Diepen L.T."/>
            <person name="Dunand C."/>
            <person name="Duplessis S."/>
            <person name="Durling M."/>
            <person name="Gonthier P."/>
            <person name="Grimwood J."/>
            <person name="Fossdal C.G."/>
            <person name="Hansson D."/>
            <person name="Henrissat B."/>
            <person name="Hietala A."/>
            <person name="Himmelstrand K."/>
            <person name="Hoffmeister D."/>
            <person name="Hogberg N."/>
            <person name="James T.Y."/>
            <person name="Karlsson M."/>
            <person name="Kohler A."/>
            <person name="Kues U."/>
            <person name="Lee Y.H."/>
            <person name="Lin Y.C."/>
            <person name="Lind M."/>
            <person name="Lindquist E."/>
            <person name="Lombard V."/>
            <person name="Lucas S."/>
            <person name="Lunden K."/>
            <person name="Morin E."/>
            <person name="Murat C."/>
            <person name="Park J."/>
            <person name="Raffaello T."/>
            <person name="Rouze P."/>
            <person name="Salamov A."/>
            <person name="Schmutz J."/>
            <person name="Solheim H."/>
            <person name="Stahlberg J."/>
            <person name="Velez H."/>
            <person name="de Vries R.P."/>
            <person name="Wiebenga A."/>
            <person name="Woodward S."/>
            <person name="Yakovlev I."/>
            <person name="Garbelotto M."/>
            <person name="Martin F."/>
            <person name="Grigoriev I.V."/>
            <person name="Stenlid J."/>
        </authorList>
    </citation>
    <scope>NUCLEOTIDE SEQUENCE [LARGE SCALE GENOMIC DNA]</scope>
    <source>
        <strain evidence="5 6">TC 32-1</strain>
    </source>
</reference>
<dbReference type="InterPro" id="IPR029063">
    <property type="entry name" value="SAM-dependent_MTases_sf"/>
</dbReference>
<dbReference type="EMBL" id="KI925454">
    <property type="protein sequence ID" value="ETW87076.1"/>
    <property type="molecule type" value="Genomic_DNA"/>
</dbReference>
<keyword evidence="6" id="KW-1185">Reference proteome</keyword>
<sequence>MPEDEKSAKGFIPQHYFLPLEESLYSLGDAESAFFKSQTGIHDDEQLKKHIVMIQEQAFSVHPYPCIRHYAFTKLKISRISAYDTLLNLGKQREGAIFLDIGCCFGNDVRKAVADGYPVQNVLASDLRQGFWDLGHKLFLDTPETFPVPFIPGDAFDSSHLEVVPPFTTATAPSGPAPDLQSLTSLNPLLGRVSAIHASSLFHLFLEERQLHLVRALAGLLSPESGSIIFGQHGSRPVKGLRNPIVGDYAMFCHSPDSWKKLWEEEAFEKGTFKVEATLHEVQRPDLASVLPEEAGRKFYMMDWCVTRI</sequence>
<accession>W4KPU1</accession>
<evidence type="ECO:0000313" key="6">
    <source>
        <dbReference type="Proteomes" id="UP000030671"/>
    </source>
</evidence>
<dbReference type="HOGENOM" id="CLU_051542_1_1_1"/>
<dbReference type="GO" id="GO:0016740">
    <property type="term" value="F:transferase activity"/>
    <property type="evidence" value="ECO:0007669"/>
    <property type="project" value="UniProtKB-KW"/>
</dbReference>
<dbReference type="Proteomes" id="UP000030671">
    <property type="component" value="Unassembled WGS sequence"/>
</dbReference>
<dbReference type="InterPro" id="IPR051654">
    <property type="entry name" value="Meroterpenoid_MTases"/>
</dbReference>
<keyword evidence="3" id="KW-0949">S-adenosyl-L-methionine</keyword>
<evidence type="ECO:0000313" key="5">
    <source>
        <dbReference type="EMBL" id="ETW87076.1"/>
    </source>
</evidence>
<dbReference type="eggNOG" id="ENOG502S0S9">
    <property type="taxonomic scope" value="Eukaryota"/>
</dbReference>
<comment type="pathway">
    <text evidence="1">Secondary metabolite biosynthesis.</text>
</comment>
<evidence type="ECO:0000256" key="3">
    <source>
        <dbReference type="ARBA" id="ARBA00022691"/>
    </source>
</evidence>
<evidence type="ECO:0008006" key="7">
    <source>
        <dbReference type="Google" id="ProtNLM"/>
    </source>
</evidence>
<dbReference type="OrthoDB" id="2094832at2759"/>
<evidence type="ECO:0000256" key="1">
    <source>
        <dbReference type="ARBA" id="ARBA00005179"/>
    </source>
</evidence>
<name>W4KPU1_HETIT</name>
<organism evidence="5 6">
    <name type="scientific">Heterobasidion irregulare (strain TC 32-1)</name>
    <dbReference type="NCBI Taxonomy" id="747525"/>
    <lineage>
        <taxon>Eukaryota</taxon>
        <taxon>Fungi</taxon>
        <taxon>Dikarya</taxon>
        <taxon>Basidiomycota</taxon>
        <taxon>Agaricomycotina</taxon>
        <taxon>Agaricomycetes</taxon>
        <taxon>Russulales</taxon>
        <taxon>Bondarzewiaceae</taxon>
        <taxon>Heterobasidion</taxon>
        <taxon>Heterobasidion annosum species complex</taxon>
    </lineage>
</organism>
<dbReference type="KEGG" id="hir:HETIRDRAFT_308369"/>
<dbReference type="InParanoid" id="W4KPU1"/>
<dbReference type="SUPFAM" id="SSF53335">
    <property type="entry name" value="S-adenosyl-L-methionine-dependent methyltransferases"/>
    <property type="match status" value="1"/>
</dbReference>
<evidence type="ECO:0000256" key="2">
    <source>
        <dbReference type="ARBA" id="ARBA00022679"/>
    </source>
</evidence>
<protein>
    <recommendedName>
        <fullName evidence="7">Methyltransferase domain-containing protein</fullName>
    </recommendedName>
</protein>
<gene>
    <name evidence="5" type="ORF">HETIRDRAFT_308369</name>
</gene>
<comment type="similarity">
    <text evidence="4">Belongs to the class I-like SAM-binding methyltransferase superfamily.</text>
</comment>
<dbReference type="PANTHER" id="PTHR35897:SF1">
    <property type="entry name" value="METHYLTRANSFERASE AUSD"/>
    <property type="match status" value="1"/>
</dbReference>
<keyword evidence="2" id="KW-0808">Transferase</keyword>
<dbReference type="GeneID" id="20669576"/>
<dbReference type="Gene3D" id="3.40.50.150">
    <property type="entry name" value="Vaccinia Virus protein VP39"/>
    <property type="match status" value="1"/>
</dbReference>